<feature type="domain" description="Cupin type-2" evidence="1">
    <location>
        <begin position="78"/>
        <end position="145"/>
    </location>
</feature>
<dbReference type="AlphaFoldDB" id="A0A0C2HGE1"/>
<evidence type="ECO:0000313" key="3">
    <source>
        <dbReference type="Proteomes" id="UP000035068"/>
    </source>
</evidence>
<gene>
    <name evidence="2" type="ORF">GFER_14030</name>
</gene>
<protein>
    <recommendedName>
        <fullName evidence="1">Cupin type-2 domain-containing protein</fullName>
    </recommendedName>
</protein>
<reference evidence="2 3" key="1">
    <citation type="submission" date="2014-12" db="EMBL/GenBank/DDBJ databases">
        <title>Genomes of Geoalkalibacter ferrihydriticus and Geoalkalibacter subterraneus, two haloalkaliphilic metal-reducing members of the Geobacteraceae.</title>
        <authorList>
            <person name="Badalamenti J.P."/>
            <person name="Torres C.I."/>
            <person name="Krajmalnik-Brown R."/>
            <person name="Bond D.R."/>
        </authorList>
    </citation>
    <scope>NUCLEOTIDE SEQUENCE [LARGE SCALE GENOMIC DNA]</scope>
    <source>
        <strain evidence="2 3">DSM 17813</strain>
    </source>
</reference>
<evidence type="ECO:0000259" key="1">
    <source>
        <dbReference type="Pfam" id="PF07883"/>
    </source>
</evidence>
<dbReference type="InterPro" id="IPR011051">
    <property type="entry name" value="RmlC_Cupin_sf"/>
</dbReference>
<organism evidence="2 3">
    <name type="scientific">Geoalkalibacter ferrihydriticus DSM 17813</name>
    <dbReference type="NCBI Taxonomy" id="1121915"/>
    <lineage>
        <taxon>Bacteria</taxon>
        <taxon>Pseudomonadati</taxon>
        <taxon>Thermodesulfobacteriota</taxon>
        <taxon>Desulfuromonadia</taxon>
        <taxon>Desulfuromonadales</taxon>
        <taxon>Geoalkalibacteraceae</taxon>
        <taxon>Geoalkalibacter</taxon>
    </lineage>
</organism>
<comment type="caution">
    <text evidence="2">The sequence shown here is derived from an EMBL/GenBank/DDBJ whole genome shotgun (WGS) entry which is preliminary data.</text>
</comment>
<evidence type="ECO:0000313" key="2">
    <source>
        <dbReference type="EMBL" id="KIH76006.1"/>
    </source>
</evidence>
<proteinExistence type="predicted"/>
<dbReference type="Proteomes" id="UP000035068">
    <property type="component" value="Unassembled WGS sequence"/>
</dbReference>
<keyword evidence="3" id="KW-1185">Reference proteome</keyword>
<dbReference type="InterPro" id="IPR013096">
    <property type="entry name" value="Cupin_2"/>
</dbReference>
<sequence length="159" mass="17615">MFKDMLITRLRFFSSLLVFFAFFMNFFALGEATAEERAFSRAVDSPELEWGPCPAFMPEGCAIAVLQGDPAKPNADVFFRLAGNTTAKRHWHTSAERMVLISGELHIDFDGQEPVVLKPGTYAYGPAKLPHTAACKSEDPCVLFIAFEEPVDAIPLEVP</sequence>
<dbReference type="Gene3D" id="2.60.120.10">
    <property type="entry name" value="Jelly Rolls"/>
    <property type="match status" value="1"/>
</dbReference>
<dbReference type="EMBL" id="JWJD01000006">
    <property type="protein sequence ID" value="KIH76006.1"/>
    <property type="molecule type" value="Genomic_DNA"/>
</dbReference>
<accession>A0A0C2HGE1</accession>
<dbReference type="SUPFAM" id="SSF51182">
    <property type="entry name" value="RmlC-like cupins"/>
    <property type="match status" value="1"/>
</dbReference>
<dbReference type="Pfam" id="PF07883">
    <property type="entry name" value="Cupin_2"/>
    <property type="match status" value="1"/>
</dbReference>
<name>A0A0C2HGE1_9BACT</name>
<dbReference type="InterPro" id="IPR014710">
    <property type="entry name" value="RmlC-like_jellyroll"/>
</dbReference>